<evidence type="ECO:0000256" key="2">
    <source>
        <dbReference type="ARBA" id="ARBA00022679"/>
    </source>
</evidence>
<evidence type="ECO:0000256" key="4">
    <source>
        <dbReference type="RuleBase" id="RU362057"/>
    </source>
</evidence>
<dbReference type="Pfam" id="PF00201">
    <property type="entry name" value="UDPGT"/>
    <property type="match status" value="1"/>
</dbReference>
<dbReference type="EMBL" id="KE345164">
    <property type="protein sequence ID" value="EXB94566.1"/>
    <property type="molecule type" value="Genomic_DNA"/>
</dbReference>
<dbReference type="InterPro" id="IPR035595">
    <property type="entry name" value="UDP_glycos_trans_CS"/>
</dbReference>
<keyword evidence="2 3" id="KW-0808">Transferase</keyword>
<dbReference type="AlphaFoldDB" id="W9RSU3"/>
<dbReference type="CDD" id="cd03784">
    <property type="entry name" value="GT1_Gtf-like"/>
    <property type="match status" value="1"/>
</dbReference>
<dbReference type="eggNOG" id="KOG1192">
    <property type="taxonomic scope" value="Eukaryota"/>
</dbReference>
<keyword evidence="6" id="KW-1185">Reference proteome</keyword>
<comment type="similarity">
    <text evidence="1 3">Belongs to the UDP-glycosyltransferase family.</text>
</comment>
<keyword evidence="3" id="KW-0328">Glycosyltransferase</keyword>
<dbReference type="STRING" id="981085.W9RSU3"/>
<proteinExistence type="inferred from homology"/>
<dbReference type="PROSITE" id="PS00375">
    <property type="entry name" value="UDPGT"/>
    <property type="match status" value="1"/>
</dbReference>
<evidence type="ECO:0000313" key="6">
    <source>
        <dbReference type="Proteomes" id="UP000030645"/>
    </source>
</evidence>
<dbReference type="KEGG" id="mnt:21405676"/>
<dbReference type="OrthoDB" id="5835829at2759"/>
<evidence type="ECO:0000256" key="3">
    <source>
        <dbReference type="RuleBase" id="RU003718"/>
    </source>
</evidence>
<dbReference type="PANTHER" id="PTHR11926:SF1560">
    <property type="entry name" value="UDP-GLYCOSYLTRANSFERASE 74E1-RELATED"/>
    <property type="match status" value="1"/>
</dbReference>
<protein>
    <recommendedName>
        <fullName evidence="4">Glycosyltransferase</fullName>
        <ecNumber evidence="4">2.4.1.-</ecNumber>
    </recommendedName>
</protein>
<dbReference type="GO" id="GO:0080044">
    <property type="term" value="F:quercetin 7-O-glucosyltransferase activity"/>
    <property type="evidence" value="ECO:0007669"/>
    <property type="project" value="TreeGrafter"/>
</dbReference>
<reference evidence="6" key="1">
    <citation type="submission" date="2013-01" db="EMBL/GenBank/DDBJ databases">
        <title>Draft Genome Sequence of a Mulberry Tree, Morus notabilis C.K. Schneid.</title>
        <authorList>
            <person name="He N."/>
            <person name="Zhao S."/>
        </authorList>
    </citation>
    <scope>NUCLEOTIDE SEQUENCE</scope>
</reference>
<evidence type="ECO:0000313" key="5">
    <source>
        <dbReference type="EMBL" id="EXB94566.1"/>
    </source>
</evidence>
<sequence length="470" mass="52253">MAPENPNTEPIRHIAVLAFPFGSHISPLLNLVRRLSAGVAINVASDVKFSFLSTSQSNEALFSSKEGFGNVRPYDVNDGWPEGRKLSGDIMEPVEMFMRATPGNFKKALEEAEEDRGLKIGCLVSDAFLWFTGEIASERSVPWLPLWMAGPRSLLVQLESEKIRRHLGNDQGRICKDKTLDFLPGFKAIRISDLHEEVLITSQDSESSLFANMFHKMGQNLPKATAVLINSFHKMDPEISNQLKTKLRKFLNIGPFTLTMKLSPKPMPVLDENGCLDWLSEHETMSVAYVSFGSVATPLPHEIAALAEALEEAKIPFLWSFRGKLEGFLEEKLCNSRLKFGKVVPWAPQVEVLKHSSVGAFVTHCGWNSVLESVAGGVPLICRPFWGDQRLNMRMVEAVWGIGVEVEGGLITKEGMVKDLRRVFLDNEGKEMRERIGVLKKLAHEAVEGGGNSSKDFNALVKIVTKTPRV</sequence>
<dbReference type="GO" id="GO:0080043">
    <property type="term" value="F:quercetin 3-O-glucosyltransferase activity"/>
    <property type="evidence" value="ECO:0007669"/>
    <property type="project" value="TreeGrafter"/>
</dbReference>
<evidence type="ECO:0000256" key="1">
    <source>
        <dbReference type="ARBA" id="ARBA00009995"/>
    </source>
</evidence>
<dbReference type="PANTHER" id="PTHR11926">
    <property type="entry name" value="GLUCOSYL/GLUCURONOSYL TRANSFERASES"/>
    <property type="match status" value="1"/>
</dbReference>
<dbReference type="Gene3D" id="3.40.50.2000">
    <property type="entry name" value="Glycogen Phosphorylase B"/>
    <property type="match status" value="2"/>
</dbReference>
<organism evidence="5 6">
    <name type="scientific">Morus notabilis</name>
    <dbReference type="NCBI Taxonomy" id="981085"/>
    <lineage>
        <taxon>Eukaryota</taxon>
        <taxon>Viridiplantae</taxon>
        <taxon>Streptophyta</taxon>
        <taxon>Embryophyta</taxon>
        <taxon>Tracheophyta</taxon>
        <taxon>Spermatophyta</taxon>
        <taxon>Magnoliopsida</taxon>
        <taxon>eudicotyledons</taxon>
        <taxon>Gunneridae</taxon>
        <taxon>Pentapetalae</taxon>
        <taxon>rosids</taxon>
        <taxon>fabids</taxon>
        <taxon>Rosales</taxon>
        <taxon>Moraceae</taxon>
        <taxon>Moreae</taxon>
        <taxon>Morus</taxon>
    </lineage>
</organism>
<dbReference type="SUPFAM" id="SSF53756">
    <property type="entry name" value="UDP-Glycosyltransferase/glycogen phosphorylase"/>
    <property type="match status" value="1"/>
</dbReference>
<dbReference type="InterPro" id="IPR002213">
    <property type="entry name" value="UDP_glucos_trans"/>
</dbReference>
<dbReference type="Proteomes" id="UP000030645">
    <property type="component" value="Unassembled WGS sequence"/>
</dbReference>
<dbReference type="EC" id="2.4.1.-" evidence="4"/>
<dbReference type="FunFam" id="3.40.50.2000:FF:000060">
    <property type="entry name" value="Glycosyltransferase"/>
    <property type="match status" value="1"/>
</dbReference>
<accession>W9RSU3</accession>
<name>W9RSU3_9ROSA</name>
<gene>
    <name evidence="5" type="ORF">L484_022878</name>
</gene>